<evidence type="ECO:0000259" key="2">
    <source>
        <dbReference type="PROSITE" id="PS50110"/>
    </source>
</evidence>
<comment type="caution">
    <text evidence="1">Lacks conserved residue(s) required for the propagation of feature annotation.</text>
</comment>
<dbReference type="SUPFAM" id="SSF52172">
    <property type="entry name" value="CheY-like"/>
    <property type="match status" value="1"/>
</dbReference>
<dbReference type="RefSeq" id="WP_014124449.1">
    <property type="nucleotide sequence ID" value="NC_016052.1"/>
</dbReference>
<dbReference type="EMBL" id="AP012046">
    <property type="protein sequence ID" value="BAK94389.1"/>
    <property type="molecule type" value="Genomic_DNA"/>
</dbReference>
<dbReference type="InterPro" id="IPR011006">
    <property type="entry name" value="CheY-like_superfamily"/>
</dbReference>
<dbReference type="InterPro" id="IPR001789">
    <property type="entry name" value="Sig_transdc_resp-reg_receiver"/>
</dbReference>
<protein>
    <submittedName>
        <fullName evidence="4">Two-component response regulator</fullName>
    </submittedName>
</protein>
<dbReference type="Gene3D" id="2.40.50.1020">
    <property type="entry name" value="LytTr DNA-binding domain"/>
    <property type="match status" value="1"/>
</dbReference>
<dbReference type="GO" id="GO:0003677">
    <property type="term" value="F:DNA binding"/>
    <property type="evidence" value="ECO:0007669"/>
    <property type="project" value="InterPro"/>
</dbReference>
<dbReference type="PANTHER" id="PTHR37299:SF1">
    <property type="entry name" value="STAGE 0 SPORULATION PROTEIN A HOMOLOG"/>
    <property type="match status" value="1"/>
</dbReference>
<dbReference type="KEGG" id="thl:TEH_10620"/>
<evidence type="ECO:0000313" key="4">
    <source>
        <dbReference type="EMBL" id="BAK94389.1"/>
    </source>
</evidence>
<organism evidence="4 5">
    <name type="scientific">Tetragenococcus halophilus (strain DSM 20338 / JCM 20259 / NCIMB 9735 / NBRC 12172)</name>
    <name type="common">Pediococcus halophilus</name>
    <dbReference type="NCBI Taxonomy" id="945021"/>
    <lineage>
        <taxon>Bacteria</taxon>
        <taxon>Bacillati</taxon>
        <taxon>Bacillota</taxon>
        <taxon>Bacilli</taxon>
        <taxon>Lactobacillales</taxon>
        <taxon>Enterococcaceae</taxon>
        <taxon>Tetragenococcus</taxon>
    </lineage>
</organism>
<dbReference type="GO" id="GO:0000156">
    <property type="term" value="F:phosphorelay response regulator activity"/>
    <property type="evidence" value="ECO:0007669"/>
    <property type="project" value="InterPro"/>
</dbReference>
<evidence type="ECO:0000256" key="1">
    <source>
        <dbReference type="PROSITE-ProRule" id="PRU00169"/>
    </source>
</evidence>
<name>A0AAN1SG33_TETHN</name>
<reference evidence="4 5" key="1">
    <citation type="submission" date="2011-01" db="EMBL/GenBank/DDBJ databases">
        <title>Whole genome sequence of Tetragenococcus halophilus NBRC 12172.</title>
        <authorList>
            <person name="Nakazawa H."/>
            <person name="Omata S."/>
            <person name="Koga C."/>
            <person name="Watanabe Y."/>
            <person name="Katano Y."/>
            <person name="Ito N."/>
            <person name="Tsukatani N."/>
            <person name="Ankai A."/>
            <person name="Oguchi A."/>
            <person name="Fukui S."/>
            <person name="Yashiro I."/>
            <person name="Kamata S."/>
            <person name="Hashimoto Y."/>
            <person name="Yamazaki J."/>
            <person name="Taguchi H."/>
            <person name="Tanaka A."/>
            <person name="Koyama T."/>
            <person name="Ichige A."/>
            <person name="Hanya Y."/>
            <person name="Tanikawa S."/>
            <person name="Yamazaki S."/>
            <person name="Fujita N."/>
        </authorList>
    </citation>
    <scope>NUCLEOTIDE SEQUENCE [LARGE SCALE GENOMIC DNA]</scope>
    <source>
        <strain evidence="5">DSM 20338 / JCM 20259 / NCIMB 9735 / NBRC 12172</strain>
    </source>
</reference>
<gene>
    <name evidence="4" type="ordered locus">TEH_10620</name>
</gene>
<evidence type="ECO:0000259" key="3">
    <source>
        <dbReference type="PROSITE" id="PS50930"/>
    </source>
</evidence>
<sequence length="238" mass="27594">MLNIVVCDVDNKFLDTLEEKIKDYLSRNPNLKFQTLRFLNAESLLEKDISDIDIIFMGVQLQTMTGIDAATILRQKSEHFILIFVSNFIEYAPLGYQVNASRYIIKDQLEQFFAEAMTTALSELELHSNKINLKFVGYAEKEISIDEIIYMESNLHKVHFKLTNSDRSLYLYGTLNGMQNKLAQDHFVRIHQSYLVNLKHLINAKNYKATLTQGIELPISQNLFSKVKQRLLTYKTSI</sequence>
<accession>A0AAN1SG33</accession>
<feature type="domain" description="HTH LytTR-type" evidence="3">
    <location>
        <begin position="143"/>
        <end position="233"/>
    </location>
</feature>
<dbReference type="PANTHER" id="PTHR37299">
    <property type="entry name" value="TRANSCRIPTIONAL REGULATOR-RELATED"/>
    <property type="match status" value="1"/>
</dbReference>
<proteinExistence type="predicted"/>
<dbReference type="PROSITE" id="PS50930">
    <property type="entry name" value="HTH_LYTTR"/>
    <property type="match status" value="1"/>
</dbReference>
<dbReference type="PROSITE" id="PS50110">
    <property type="entry name" value="RESPONSE_REGULATORY"/>
    <property type="match status" value="1"/>
</dbReference>
<feature type="domain" description="Response regulatory" evidence="2">
    <location>
        <begin position="3"/>
        <end position="121"/>
    </location>
</feature>
<dbReference type="Gene3D" id="3.40.50.2300">
    <property type="match status" value="1"/>
</dbReference>
<dbReference type="AlphaFoldDB" id="A0AAN1SG33"/>
<evidence type="ECO:0000313" key="5">
    <source>
        <dbReference type="Proteomes" id="UP000002663"/>
    </source>
</evidence>
<dbReference type="InterPro" id="IPR007492">
    <property type="entry name" value="LytTR_DNA-bd_dom"/>
</dbReference>
<dbReference type="SMART" id="SM00850">
    <property type="entry name" value="LytTR"/>
    <property type="match status" value="1"/>
</dbReference>
<dbReference type="InterPro" id="IPR046947">
    <property type="entry name" value="LytR-like"/>
</dbReference>
<dbReference type="Proteomes" id="UP000002663">
    <property type="component" value="Chromosome"/>
</dbReference>
<dbReference type="Pfam" id="PF04397">
    <property type="entry name" value="LytTR"/>
    <property type="match status" value="1"/>
</dbReference>